<dbReference type="AlphaFoldDB" id="D4ZAK2"/>
<name>D4ZAK2_SHEVD</name>
<accession>D4ZAK2</accession>
<organism evidence="1 2">
    <name type="scientific">Shewanella violacea (strain JCM 10179 / CIP 106290 / LMG 19151 / DSS12)</name>
    <dbReference type="NCBI Taxonomy" id="637905"/>
    <lineage>
        <taxon>Bacteria</taxon>
        <taxon>Pseudomonadati</taxon>
        <taxon>Pseudomonadota</taxon>
        <taxon>Gammaproteobacteria</taxon>
        <taxon>Alteromonadales</taxon>
        <taxon>Shewanellaceae</taxon>
        <taxon>Shewanella</taxon>
    </lineage>
</organism>
<protein>
    <submittedName>
        <fullName evidence="1">Uncharacterized protein</fullName>
    </submittedName>
</protein>
<dbReference type="EMBL" id="AP011177">
    <property type="protein sequence ID" value="BAJ03047.1"/>
    <property type="molecule type" value="Genomic_DNA"/>
</dbReference>
<dbReference type="eggNOG" id="ENOG5032UN9">
    <property type="taxonomic scope" value="Bacteria"/>
</dbReference>
<dbReference type="Proteomes" id="UP000002350">
    <property type="component" value="Chromosome"/>
</dbReference>
<dbReference type="KEGG" id="svo:SVI_3076"/>
<evidence type="ECO:0000313" key="2">
    <source>
        <dbReference type="Proteomes" id="UP000002350"/>
    </source>
</evidence>
<proteinExistence type="predicted"/>
<evidence type="ECO:0000313" key="1">
    <source>
        <dbReference type="EMBL" id="BAJ03047.1"/>
    </source>
</evidence>
<gene>
    <name evidence="1" type="ordered locus">SVI_3076</name>
</gene>
<reference evidence="2" key="1">
    <citation type="journal article" date="2010" name="Mol. Biosyst.">
        <title>Complete genome sequence and comparative analysis of Shewanella violacea, a psychrophilic and piezophilic bacterium from deep sea floor sediments.</title>
        <authorList>
            <person name="Aono E."/>
            <person name="Baba T."/>
            <person name="Ara T."/>
            <person name="Nishi T."/>
            <person name="Nakamichi T."/>
            <person name="Inamoto E."/>
            <person name="Toyonaga H."/>
            <person name="Hasegawa M."/>
            <person name="Takai Y."/>
            <person name="Okumura Y."/>
            <person name="Baba M."/>
            <person name="Tomita M."/>
            <person name="Kato C."/>
            <person name="Oshima T."/>
            <person name="Nakasone K."/>
            <person name="Mori H."/>
        </authorList>
    </citation>
    <scope>NUCLEOTIDE SEQUENCE [LARGE SCALE GENOMIC DNA]</scope>
    <source>
        <strain evidence="2">JCM 10179 / CIP 106290 / LMG 19151 / DSS12</strain>
    </source>
</reference>
<sequence>MATTRCSCTLACNCLPIIRALVLQELYKNMKFSILLLTSLLSFNSMAYDYQTEIDEFFELYQIGRINEAVDSIYKSNEYVSSIPDQIIKVKNQLTSLKGLMGNVNNIGKLDTYTVGEYFVHITYIVTYDRQPLRYEFQFFKVKEGWRIYSFSFDDKITNEIKELARKSAMSPKK</sequence>
<dbReference type="HOGENOM" id="CLU_131534_0_0_6"/>
<keyword evidence="2" id="KW-1185">Reference proteome</keyword>